<dbReference type="PANTHER" id="PTHR13271">
    <property type="entry name" value="UNCHARACTERIZED PUTATIVE METHYLTRANSFERASE"/>
    <property type="match status" value="1"/>
</dbReference>
<dbReference type="GO" id="GO:0005634">
    <property type="term" value="C:nucleus"/>
    <property type="evidence" value="ECO:0007669"/>
    <property type="project" value="TreeGrafter"/>
</dbReference>
<dbReference type="InterPro" id="IPR046341">
    <property type="entry name" value="SET_dom_sf"/>
</dbReference>
<reference evidence="1" key="1">
    <citation type="submission" date="2023-06" db="EMBL/GenBank/DDBJ databases">
        <title>Genome-scale phylogeny and comparative genomics of the fungal order Sordariales.</title>
        <authorList>
            <consortium name="Lawrence Berkeley National Laboratory"/>
            <person name="Hensen N."/>
            <person name="Bonometti L."/>
            <person name="Westerberg I."/>
            <person name="Brannstrom I.O."/>
            <person name="Guillou S."/>
            <person name="Cros-Aarteil S."/>
            <person name="Calhoun S."/>
            <person name="Haridas S."/>
            <person name="Kuo A."/>
            <person name="Mondo S."/>
            <person name="Pangilinan J."/>
            <person name="Riley R."/>
            <person name="LaButti K."/>
            <person name="Andreopoulos B."/>
            <person name="Lipzen A."/>
            <person name="Chen C."/>
            <person name="Yanf M."/>
            <person name="Daum C."/>
            <person name="Ng V."/>
            <person name="Clum A."/>
            <person name="Steindorff A."/>
            <person name="Ohm R."/>
            <person name="Martin F."/>
            <person name="Silar P."/>
            <person name="Natvig D."/>
            <person name="Lalanne C."/>
            <person name="Gautier V."/>
            <person name="Ament-velasquez S.L."/>
            <person name="Kruys A."/>
            <person name="Hutchinson M.I."/>
            <person name="Powell A.J."/>
            <person name="Barry K."/>
            <person name="Miller A.N."/>
            <person name="Grigoriev I.V."/>
            <person name="Debuchy R."/>
            <person name="Gladieux P."/>
            <person name="Thoren M.H."/>
            <person name="Johannesson H."/>
        </authorList>
    </citation>
    <scope>NUCLEOTIDE SEQUENCE</scope>
    <source>
        <strain evidence="1">SMH3391-2</strain>
    </source>
</reference>
<organism evidence="1 2">
    <name type="scientific">Bombardia bombarda</name>
    <dbReference type="NCBI Taxonomy" id="252184"/>
    <lineage>
        <taxon>Eukaryota</taxon>
        <taxon>Fungi</taxon>
        <taxon>Dikarya</taxon>
        <taxon>Ascomycota</taxon>
        <taxon>Pezizomycotina</taxon>
        <taxon>Sordariomycetes</taxon>
        <taxon>Sordariomycetidae</taxon>
        <taxon>Sordariales</taxon>
        <taxon>Lasiosphaeriaceae</taxon>
        <taxon>Bombardia</taxon>
    </lineage>
</organism>
<evidence type="ECO:0000313" key="2">
    <source>
        <dbReference type="Proteomes" id="UP001174934"/>
    </source>
</evidence>
<dbReference type="Proteomes" id="UP001174934">
    <property type="component" value="Unassembled WGS sequence"/>
</dbReference>
<dbReference type="InterPro" id="IPR050600">
    <property type="entry name" value="SETD3_SETD6_MTase"/>
</dbReference>
<evidence type="ECO:0000313" key="1">
    <source>
        <dbReference type="EMBL" id="KAK0630436.1"/>
    </source>
</evidence>
<dbReference type="SUPFAM" id="SSF82199">
    <property type="entry name" value="SET domain"/>
    <property type="match status" value="1"/>
</dbReference>
<protein>
    <recommendedName>
        <fullName evidence="3">SET domain-containing protein</fullName>
    </recommendedName>
</protein>
<sequence>MKDADERRFQALTAWAQSNGANLHPSLEIYHDNVTKYSVRVKESVSDGLKPPFDAIACPLPTTISYANALIDGPIALSATEQPKSPAFPERFMNTLPPHVIGRFFFIQQYLKADNSYWQPYIATLPQPEHTDSWALPAFWPEENVDFLAGTNAYVAIVEIQANVKREFKQAINILREEDFPDWQDYNTQLLYNWAFCIFTSRSFRSSLVLSQPAQAQISQLLPPGCEMDDFSILQPLFDIPNHSMTSNYDWDVSSDPNCCQLICKDAYGAGDQVYNNYGLKTNSELLLAYGFILPRTEAVHNDYVHVRKRGQGGSSTSPASRPKDFLISLQPMSDPSSVVGKARQLSSNGPQLHTHPAFAHFEHALIYDLAFALSIDDEKRTIEQLMSNGQNKDDELPSSLDELLERIKQTLSAKLLYDYQELKHVGLAEDMEDLEDDELDQKQLLMVTYRRQCEKVLVAALRTIGVLGSPSENQAR</sequence>
<dbReference type="PANTHER" id="PTHR13271:SF146">
    <property type="entry name" value="SET DOMAIN-CONTAINING PROTEIN"/>
    <property type="match status" value="1"/>
</dbReference>
<dbReference type="GO" id="GO:0016279">
    <property type="term" value="F:protein-lysine N-methyltransferase activity"/>
    <property type="evidence" value="ECO:0007669"/>
    <property type="project" value="TreeGrafter"/>
</dbReference>
<dbReference type="AlphaFoldDB" id="A0AA39XAN3"/>
<gene>
    <name evidence="1" type="ORF">B0T17DRAFT_528431</name>
</gene>
<comment type="caution">
    <text evidence="1">The sequence shown here is derived from an EMBL/GenBank/DDBJ whole genome shotgun (WGS) entry which is preliminary data.</text>
</comment>
<evidence type="ECO:0008006" key="3">
    <source>
        <dbReference type="Google" id="ProtNLM"/>
    </source>
</evidence>
<proteinExistence type="predicted"/>
<dbReference type="EMBL" id="JAULSR010000002">
    <property type="protein sequence ID" value="KAK0630436.1"/>
    <property type="molecule type" value="Genomic_DNA"/>
</dbReference>
<name>A0AA39XAN3_9PEZI</name>
<keyword evidence="2" id="KW-1185">Reference proteome</keyword>
<dbReference type="Gene3D" id="3.90.1410.10">
    <property type="entry name" value="set domain protein methyltransferase, domain 1"/>
    <property type="match status" value="1"/>
</dbReference>
<accession>A0AA39XAN3</accession>